<dbReference type="SMART" id="SM00347">
    <property type="entry name" value="HTH_MARR"/>
    <property type="match status" value="1"/>
</dbReference>
<dbReference type="PROSITE" id="PS50995">
    <property type="entry name" value="HTH_MARR_2"/>
    <property type="match status" value="1"/>
</dbReference>
<dbReference type="Gene3D" id="1.10.10.10">
    <property type="entry name" value="Winged helix-like DNA-binding domain superfamily/Winged helix DNA-binding domain"/>
    <property type="match status" value="1"/>
</dbReference>
<evidence type="ECO:0000256" key="1">
    <source>
        <dbReference type="ARBA" id="ARBA00023015"/>
    </source>
</evidence>
<comment type="caution">
    <text evidence="5">The sequence shown here is derived from an EMBL/GenBank/DDBJ whole genome shotgun (WGS) entry which is preliminary data.</text>
</comment>
<evidence type="ECO:0000256" key="2">
    <source>
        <dbReference type="ARBA" id="ARBA00023125"/>
    </source>
</evidence>
<dbReference type="InterPro" id="IPR036388">
    <property type="entry name" value="WH-like_DNA-bd_sf"/>
</dbReference>
<proteinExistence type="predicted"/>
<keyword evidence="1" id="KW-0805">Transcription regulation</keyword>
<keyword evidence="3" id="KW-0804">Transcription</keyword>
<accession>A0A0R1SJF3</accession>
<evidence type="ECO:0000313" key="5">
    <source>
        <dbReference type="EMBL" id="KRL64939.1"/>
    </source>
</evidence>
<dbReference type="AlphaFoldDB" id="A0A0R1SJF3"/>
<dbReference type="PANTHER" id="PTHR35790:SF4">
    <property type="entry name" value="HTH-TYPE TRANSCRIPTIONAL REGULATOR PCHR"/>
    <property type="match status" value="1"/>
</dbReference>
<dbReference type="PANTHER" id="PTHR35790">
    <property type="entry name" value="HTH-TYPE TRANSCRIPTIONAL REGULATOR PCHR"/>
    <property type="match status" value="1"/>
</dbReference>
<organism evidence="5 6">
    <name type="scientific">Lentilactobacillus diolivorans DSM 14421</name>
    <dbReference type="NCBI Taxonomy" id="1423739"/>
    <lineage>
        <taxon>Bacteria</taxon>
        <taxon>Bacillati</taxon>
        <taxon>Bacillota</taxon>
        <taxon>Bacilli</taxon>
        <taxon>Lactobacillales</taxon>
        <taxon>Lactobacillaceae</taxon>
        <taxon>Lentilactobacillus</taxon>
    </lineage>
</organism>
<evidence type="ECO:0000259" key="4">
    <source>
        <dbReference type="PROSITE" id="PS50995"/>
    </source>
</evidence>
<reference evidence="5 6" key="1">
    <citation type="journal article" date="2015" name="Genome Announc.">
        <title>Expanding the biotechnology potential of lactobacilli through comparative genomics of 213 strains and associated genera.</title>
        <authorList>
            <person name="Sun Z."/>
            <person name="Harris H.M."/>
            <person name="McCann A."/>
            <person name="Guo C."/>
            <person name="Argimon S."/>
            <person name="Zhang W."/>
            <person name="Yang X."/>
            <person name="Jeffery I.B."/>
            <person name="Cooney J.C."/>
            <person name="Kagawa T.F."/>
            <person name="Liu W."/>
            <person name="Song Y."/>
            <person name="Salvetti E."/>
            <person name="Wrobel A."/>
            <person name="Rasinkangas P."/>
            <person name="Parkhill J."/>
            <person name="Rea M.C."/>
            <person name="O'Sullivan O."/>
            <person name="Ritari J."/>
            <person name="Douillard F.P."/>
            <person name="Paul Ross R."/>
            <person name="Yang R."/>
            <person name="Briner A.E."/>
            <person name="Felis G.E."/>
            <person name="de Vos W.M."/>
            <person name="Barrangou R."/>
            <person name="Klaenhammer T.R."/>
            <person name="Caufield P.W."/>
            <person name="Cui Y."/>
            <person name="Zhang H."/>
            <person name="O'Toole P.W."/>
        </authorList>
    </citation>
    <scope>NUCLEOTIDE SEQUENCE [LARGE SCALE GENOMIC DNA]</scope>
    <source>
        <strain evidence="5 6">DSM 14421</strain>
    </source>
</reference>
<dbReference type="EMBL" id="AZEY01000079">
    <property type="protein sequence ID" value="KRL64939.1"/>
    <property type="molecule type" value="Genomic_DNA"/>
</dbReference>
<keyword evidence="2" id="KW-0238">DNA-binding</keyword>
<name>A0A0R1SJF3_9LACO</name>
<dbReference type="InterPro" id="IPR000835">
    <property type="entry name" value="HTH_MarR-typ"/>
</dbReference>
<dbReference type="GO" id="GO:0003677">
    <property type="term" value="F:DNA binding"/>
    <property type="evidence" value="ECO:0007669"/>
    <property type="project" value="UniProtKB-KW"/>
</dbReference>
<dbReference type="Proteomes" id="UP000052013">
    <property type="component" value="Unassembled WGS sequence"/>
</dbReference>
<sequence>MNKMKKKVLVDAIKDELETFRSHDVDEQILGRIKNADLKSEMITDKLNINDLHILQIIGTATNIRISDIANHVPLTQGAVSKIINKLSDDSLILKKHRPTNKKDTYVELTDNGLKINDIHNHYHQKMDQQLIEFTDEFSKDDLKVIDEFLKKINLIRNID</sequence>
<dbReference type="STRING" id="1423739.FC85_GL000730"/>
<dbReference type="InterPro" id="IPR036390">
    <property type="entry name" value="WH_DNA-bd_sf"/>
</dbReference>
<dbReference type="InterPro" id="IPR052067">
    <property type="entry name" value="Metal_resp_HTH_trans_reg"/>
</dbReference>
<evidence type="ECO:0000313" key="6">
    <source>
        <dbReference type="Proteomes" id="UP000052013"/>
    </source>
</evidence>
<dbReference type="GO" id="GO:0003700">
    <property type="term" value="F:DNA-binding transcription factor activity"/>
    <property type="evidence" value="ECO:0007669"/>
    <property type="project" value="InterPro"/>
</dbReference>
<gene>
    <name evidence="5" type="ORF">FC85_GL000730</name>
</gene>
<protein>
    <submittedName>
        <fullName evidence="5">MarR family transcriptional regulator</fullName>
    </submittedName>
</protein>
<feature type="domain" description="HTH marR-type" evidence="4">
    <location>
        <begin position="1"/>
        <end position="155"/>
    </location>
</feature>
<dbReference type="Pfam" id="PF01047">
    <property type="entry name" value="MarR"/>
    <property type="match status" value="1"/>
</dbReference>
<dbReference type="SUPFAM" id="SSF46785">
    <property type="entry name" value="Winged helix' DNA-binding domain"/>
    <property type="match status" value="1"/>
</dbReference>
<evidence type="ECO:0000256" key="3">
    <source>
        <dbReference type="ARBA" id="ARBA00023163"/>
    </source>
</evidence>
<dbReference type="PATRIC" id="fig|1423739.3.peg.761"/>